<dbReference type="InterPro" id="IPR006665">
    <property type="entry name" value="OmpA-like"/>
</dbReference>
<evidence type="ECO:0000259" key="5">
    <source>
        <dbReference type="Pfam" id="PF00691"/>
    </source>
</evidence>
<gene>
    <name evidence="6" type="ORF">SAMN05660337_1375</name>
</gene>
<dbReference type="PANTHER" id="PTHR44943">
    <property type="entry name" value="CELLULOSE SYNTHASE OPERON PROTEIN C"/>
    <property type="match status" value="1"/>
</dbReference>
<dbReference type="AlphaFoldDB" id="A0A1G9F468"/>
<dbReference type="Pfam" id="PF13414">
    <property type="entry name" value="TPR_11"/>
    <property type="match status" value="1"/>
</dbReference>
<keyword evidence="1" id="KW-0677">Repeat</keyword>
<proteinExistence type="predicted"/>
<evidence type="ECO:0000313" key="6">
    <source>
        <dbReference type="EMBL" id="SDK83157.1"/>
    </source>
</evidence>
<dbReference type="Gene3D" id="1.25.40.10">
    <property type="entry name" value="Tetratricopeptide repeat domain"/>
    <property type="match status" value="1"/>
</dbReference>
<name>A0A1G9F468_9BACT</name>
<dbReference type="PROSITE" id="PS50005">
    <property type="entry name" value="TPR"/>
    <property type="match status" value="3"/>
</dbReference>
<dbReference type="Pfam" id="PF13432">
    <property type="entry name" value="TPR_16"/>
    <property type="match status" value="1"/>
</dbReference>
<evidence type="ECO:0000256" key="3">
    <source>
        <dbReference type="PROSITE-ProRule" id="PRU00339"/>
    </source>
</evidence>
<feature type="chain" id="PRO_5011678557" evidence="4">
    <location>
        <begin position="21"/>
        <end position="318"/>
    </location>
</feature>
<dbReference type="Gene3D" id="3.30.1330.60">
    <property type="entry name" value="OmpA-like domain"/>
    <property type="match status" value="1"/>
</dbReference>
<dbReference type="SUPFAM" id="SSF103088">
    <property type="entry name" value="OmpA-like"/>
    <property type="match status" value="1"/>
</dbReference>
<feature type="repeat" description="TPR" evidence="3">
    <location>
        <begin position="119"/>
        <end position="152"/>
    </location>
</feature>
<sequence>MKKIISVVQVMVLLTMASCAQLTGPYYLEQEKYDQGIAVLGEQLKENPEDASSAYYVGRYYLALEKQKQAQPYLQRAVKLDPENADYHFWLGVDYWALKDFKKERVAYGRALTLDPKHISANLYLGHSYLDKGKWAEALVQYDKVIKLDKYNPEALYNRADALKHLGQSSEEITAWKKFLKYYPDGILAMRATENLNLHGDFTYRNFILGKRNVTLKTMKFKTGSARLDVASKKSLHVLAAMLESNKKLSFHIVAYKKGDAALANKRAKSVRDYIMGGHPRLDSKRMELSWFGSDERIKRGGKTFSIDDSVQFITAVQ</sequence>
<evidence type="ECO:0000256" key="2">
    <source>
        <dbReference type="ARBA" id="ARBA00022803"/>
    </source>
</evidence>
<protein>
    <submittedName>
        <fullName evidence="6">OmpA family protein</fullName>
    </submittedName>
</protein>
<dbReference type="InterPro" id="IPR051685">
    <property type="entry name" value="Ycf3/AcsC/BcsC/TPR_MFPF"/>
</dbReference>
<feature type="repeat" description="TPR" evidence="3">
    <location>
        <begin position="85"/>
        <end position="118"/>
    </location>
</feature>
<dbReference type="PROSITE" id="PS51257">
    <property type="entry name" value="PROKAR_LIPOPROTEIN"/>
    <property type="match status" value="1"/>
</dbReference>
<dbReference type="RefSeq" id="WP_244512210.1">
    <property type="nucleotide sequence ID" value="NZ_FNGA01000002.1"/>
</dbReference>
<dbReference type="STRING" id="246191.SAMN05660337_1375"/>
<dbReference type="Proteomes" id="UP000199053">
    <property type="component" value="Unassembled WGS sequence"/>
</dbReference>
<keyword evidence="2 3" id="KW-0802">TPR repeat</keyword>
<evidence type="ECO:0000256" key="4">
    <source>
        <dbReference type="SAM" id="SignalP"/>
    </source>
</evidence>
<feature type="signal peptide" evidence="4">
    <location>
        <begin position="1"/>
        <end position="20"/>
    </location>
</feature>
<evidence type="ECO:0000256" key="1">
    <source>
        <dbReference type="ARBA" id="ARBA00022737"/>
    </source>
</evidence>
<organism evidence="6 7">
    <name type="scientific">Maridesulfovibrio ferrireducens</name>
    <dbReference type="NCBI Taxonomy" id="246191"/>
    <lineage>
        <taxon>Bacteria</taxon>
        <taxon>Pseudomonadati</taxon>
        <taxon>Thermodesulfobacteriota</taxon>
        <taxon>Desulfovibrionia</taxon>
        <taxon>Desulfovibrionales</taxon>
        <taxon>Desulfovibrionaceae</taxon>
        <taxon>Maridesulfovibrio</taxon>
    </lineage>
</organism>
<dbReference type="SMART" id="SM00028">
    <property type="entry name" value="TPR"/>
    <property type="match status" value="4"/>
</dbReference>
<feature type="repeat" description="TPR" evidence="3">
    <location>
        <begin position="51"/>
        <end position="84"/>
    </location>
</feature>
<dbReference type="EMBL" id="FNGA01000002">
    <property type="protein sequence ID" value="SDK83157.1"/>
    <property type="molecule type" value="Genomic_DNA"/>
</dbReference>
<dbReference type="PANTHER" id="PTHR44943:SF8">
    <property type="entry name" value="TPR REPEAT-CONTAINING PROTEIN MJ0263"/>
    <property type="match status" value="1"/>
</dbReference>
<dbReference type="InterPro" id="IPR011990">
    <property type="entry name" value="TPR-like_helical_dom_sf"/>
</dbReference>
<feature type="domain" description="OmpA-like" evidence="5">
    <location>
        <begin position="221"/>
        <end position="300"/>
    </location>
</feature>
<keyword evidence="7" id="KW-1185">Reference proteome</keyword>
<dbReference type="InterPro" id="IPR019734">
    <property type="entry name" value="TPR_rpt"/>
</dbReference>
<dbReference type="Pfam" id="PF00691">
    <property type="entry name" value="OmpA"/>
    <property type="match status" value="1"/>
</dbReference>
<accession>A0A1G9F468</accession>
<reference evidence="7" key="1">
    <citation type="submission" date="2016-10" db="EMBL/GenBank/DDBJ databases">
        <authorList>
            <person name="Varghese N."/>
            <person name="Submissions S."/>
        </authorList>
    </citation>
    <scope>NUCLEOTIDE SEQUENCE [LARGE SCALE GENOMIC DNA]</scope>
    <source>
        <strain evidence="7">DSM 16995</strain>
    </source>
</reference>
<keyword evidence="4" id="KW-0732">Signal</keyword>
<dbReference type="InterPro" id="IPR036737">
    <property type="entry name" value="OmpA-like_sf"/>
</dbReference>
<evidence type="ECO:0000313" key="7">
    <source>
        <dbReference type="Proteomes" id="UP000199053"/>
    </source>
</evidence>
<dbReference type="SUPFAM" id="SSF48452">
    <property type="entry name" value="TPR-like"/>
    <property type="match status" value="1"/>
</dbReference>